<comment type="caution">
    <text evidence="3">The sequence shown here is derived from an EMBL/GenBank/DDBJ whole genome shotgun (WGS) entry which is preliminary data.</text>
</comment>
<dbReference type="Gene3D" id="3.40.50.300">
    <property type="entry name" value="P-loop containing nucleotide triphosphate hydrolases"/>
    <property type="match status" value="1"/>
</dbReference>
<feature type="non-terminal residue" evidence="3">
    <location>
        <position position="1"/>
    </location>
</feature>
<feature type="compositionally biased region" description="Polar residues" evidence="1">
    <location>
        <begin position="172"/>
        <end position="191"/>
    </location>
</feature>
<organism evidence="3 4">
    <name type="scientific">Oceanobacillus caeni</name>
    <dbReference type="NCBI Taxonomy" id="405946"/>
    <lineage>
        <taxon>Bacteria</taxon>
        <taxon>Bacillati</taxon>
        <taxon>Bacillota</taxon>
        <taxon>Bacilli</taxon>
        <taxon>Bacillales</taxon>
        <taxon>Bacillaceae</taxon>
        <taxon>Oceanobacillus</taxon>
    </lineage>
</organism>
<accession>A0ABR5MF37</accession>
<name>A0ABR5MF37_9BACI</name>
<evidence type="ECO:0000259" key="2">
    <source>
        <dbReference type="Pfam" id="PF07728"/>
    </source>
</evidence>
<evidence type="ECO:0000313" key="4">
    <source>
        <dbReference type="Proteomes" id="UP000037854"/>
    </source>
</evidence>
<evidence type="ECO:0000256" key="1">
    <source>
        <dbReference type="SAM" id="MobiDB-lite"/>
    </source>
</evidence>
<dbReference type="SUPFAM" id="SSF52540">
    <property type="entry name" value="P-loop containing nucleoside triphosphate hydrolases"/>
    <property type="match status" value="1"/>
</dbReference>
<protein>
    <recommendedName>
        <fullName evidence="2">ATPase dynein-related AAA domain-containing protein</fullName>
    </recommendedName>
</protein>
<dbReference type="InterPro" id="IPR011704">
    <property type="entry name" value="ATPase_dyneun-rel_AAA"/>
</dbReference>
<evidence type="ECO:0000313" key="3">
    <source>
        <dbReference type="EMBL" id="KPH69238.1"/>
    </source>
</evidence>
<keyword evidence="4" id="KW-1185">Reference proteome</keyword>
<dbReference type="Proteomes" id="UP000037854">
    <property type="component" value="Unassembled WGS sequence"/>
</dbReference>
<reference evidence="3 4" key="1">
    <citation type="submission" date="2015-07" db="EMBL/GenBank/DDBJ databases">
        <title>High-quality draft genome sequence of Oceanobacillus caeni HM6, a bacillus isolated from a human feces.</title>
        <authorList>
            <person name="Kumar J."/>
            <person name="Verma M.K."/>
            <person name="Pandey R."/>
            <person name="Bhambi M."/>
            <person name="Chauhan N."/>
        </authorList>
    </citation>
    <scope>NUCLEOTIDE SEQUENCE [LARGE SCALE GENOMIC DNA]</scope>
    <source>
        <strain evidence="3 4">HM6</strain>
    </source>
</reference>
<feature type="domain" description="ATPase dynein-related AAA" evidence="2">
    <location>
        <begin position="3"/>
        <end position="115"/>
    </location>
</feature>
<sequence length="474" mass="54045">PFVILSGISGSGKSKIIDLFAEYMSKSYGNKDNYELVAVKPNWTDSRGIFGYHNLLNDTYQITPTLKLFLRALANPDKPYFLVLDEMNLAKVEYYFSDFLSLIESRRLSVEKTTTSDFDSVRLSLGGNITLSQAIILSAIQMDSDEFKSVGHYRDTPIAQWWLSNHSKGNNPTAQFRTELNQGRGNGTTNDLKPDGVRLAGKAFWAETKGNSYKLKKESEMDSNTLNEFNKLKSALVIEKRIIKQEKISLHDFPEPLKTNENQNDYSDYLYKNNEYYVPSKIQIPLNIFVIGTVNVDETTYMFSPKVLDRSNVIEFNEVDLFNAYGYGTQTNSSNNIPVSKVSEEFDMSISLATMESTIVIKDTYPDKFDIIVDTFNYLRSANKQFGYRVFNEICSFIINYCGTNASDQEVIDALDLQMLQKIMPKINGTDDEILDLITNLINLTARHNLLRSKKKLERMANNLNMTGYTTFIE</sequence>
<dbReference type="RefSeq" id="WP_060669357.1">
    <property type="nucleotide sequence ID" value="NZ_LGTK01000126.1"/>
</dbReference>
<feature type="region of interest" description="Disordered" evidence="1">
    <location>
        <begin position="172"/>
        <end position="193"/>
    </location>
</feature>
<dbReference type="EMBL" id="LGTK01000126">
    <property type="protein sequence ID" value="KPH69238.1"/>
    <property type="molecule type" value="Genomic_DNA"/>
</dbReference>
<gene>
    <name evidence="3" type="ORF">AFL42_17380</name>
</gene>
<dbReference type="Pfam" id="PF07728">
    <property type="entry name" value="AAA_5"/>
    <property type="match status" value="1"/>
</dbReference>
<proteinExistence type="predicted"/>
<dbReference type="InterPro" id="IPR027417">
    <property type="entry name" value="P-loop_NTPase"/>
</dbReference>